<dbReference type="Pfam" id="PF13751">
    <property type="entry name" value="DDE_Tnp_1_6"/>
    <property type="match status" value="1"/>
</dbReference>
<evidence type="ECO:0000313" key="3">
    <source>
        <dbReference type="EMBL" id="VAW07701.1"/>
    </source>
</evidence>
<organism evidence="3">
    <name type="scientific">hydrothermal vent metagenome</name>
    <dbReference type="NCBI Taxonomy" id="652676"/>
    <lineage>
        <taxon>unclassified sequences</taxon>
        <taxon>metagenomes</taxon>
        <taxon>ecological metagenomes</taxon>
    </lineage>
</organism>
<dbReference type="EMBL" id="UOEI01000541">
    <property type="protein sequence ID" value="VAW07701.1"/>
    <property type="molecule type" value="Genomic_DNA"/>
</dbReference>
<dbReference type="PANTHER" id="PTHR35604:SF2">
    <property type="entry name" value="TRANSPOSASE INSH FOR INSERTION SEQUENCE ELEMENT IS5A-RELATED"/>
    <property type="match status" value="1"/>
</dbReference>
<reference evidence="3" key="1">
    <citation type="submission" date="2018-06" db="EMBL/GenBank/DDBJ databases">
        <authorList>
            <person name="Zhirakovskaya E."/>
        </authorList>
    </citation>
    <scope>NUCLEOTIDE SEQUENCE</scope>
</reference>
<feature type="domain" description="Transposase DDE" evidence="2">
    <location>
        <begin position="421"/>
        <end position="537"/>
    </location>
</feature>
<accession>A0A3B0SN59</accession>
<gene>
    <name evidence="3" type="ORF">MNBD_ACTINO01-2362</name>
</gene>
<name>A0A3B0SN59_9ZZZZ</name>
<protein>
    <recommendedName>
        <fullName evidence="4">Mobile element protein</fullName>
    </recommendedName>
</protein>
<feature type="domain" description="Transposase InsH N-terminal" evidence="1">
    <location>
        <begin position="45"/>
        <end position="116"/>
    </location>
</feature>
<evidence type="ECO:0000259" key="1">
    <source>
        <dbReference type="Pfam" id="PF05598"/>
    </source>
</evidence>
<dbReference type="InterPro" id="IPR025668">
    <property type="entry name" value="Tnp_DDE_dom"/>
</dbReference>
<dbReference type="Pfam" id="PF05598">
    <property type="entry name" value="DUF772"/>
    <property type="match status" value="1"/>
</dbReference>
<dbReference type="InterPro" id="IPR008490">
    <property type="entry name" value="Transposase_InsH_N"/>
</dbReference>
<evidence type="ECO:0000259" key="2">
    <source>
        <dbReference type="Pfam" id="PF13751"/>
    </source>
</evidence>
<dbReference type="AlphaFoldDB" id="A0A3B0SN59"/>
<evidence type="ECO:0008006" key="4">
    <source>
        <dbReference type="Google" id="ProtNLM"/>
    </source>
</evidence>
<sequence>MLTLGVAECQGDLFDDVTRFCEKTLSENSVYSMLARERVRLFPDEMFTDLFSDRGRRSVPPSVVATVMVLQRIDGLSDREAVERFTFDARWRYAAGVGGYDGDGWDRFAHTVLVDMRARLARSDRPKRIFDVTLETASGAGLVGVKRVLDSTPLYDAVATMDTVTLIRSAIRGLLRVSDDDLGAELRSVLTSGDDYATAAKPQIDWDDSEARDALIDSRARDAYACLVLLDGAVLAGDVAEAGVLLATVVGQDVEEGDDGTFRIIRGVAKDRVISTVDPDARHGRKTTAHRFDGYKGHIAIDPDTEIITATAVGAANAGDAGVAADLIVDLVGGETANDTDSAGDTDLVGGDDGDGHDIDGHDTGRPKVYGDAAYGTGEFLDTLAEADIDSGCKTQPPAAPAGRFGKDRFDIDLDADSVTCPNAVTVTIRRGRNGDGIAFFADACAGCALRPHCTTAKGGRSIRVGRYEQRLADARQQQQDPGWRADYRATRPKVERKIGHLMRRRHGGRRARVRGRPKVDADFNLLAAAHNVARLAVLGLHFDTATGWAVTT</sequence>
<proteinExistence type="predicted"/>
<dbReference type="PANTHER" id="PTHR35604">
    <property type="entry name" value="TRANSPOSASE INSH FOR INSERTION SEQUENCE ELEMENT IS5A-RELATED"/>
    <property type="match status" value="1"/>
</dbReference>